<dbReference type="GO" id="GO:0000155">
    <property type="term" value="F:phosphorelay sensor kinase activity"/>
    <property type="evidence" value="ECO:0007669"/>
    <property type="project" value="InterPro"/>
</dbReference>
<dbReference type="PROSITE" id="PS50109">
    <property type="entry name" value="HIS_KIN"/>
    <property type="match status" value="1"/>
</dbReference>
<reference evidence="13" key="2">
    <citation type="submission" date="2021-09" db="EMBL/GenBank/DDBJ databases">
        <authorList>
            <person name="Gilroy R."/>
        </authorList>
    </citation>
    <scope>NUCLEOTIDE SEQUENCE</scope>
    <source>
        <strain evidence="13">ChiGjej6B6-11269</strain>
    </source>
</reference>
<dbReference type="GO" id="GO:0005886">
    <property type="term" value="C:plasma membrane"/>
    <property type="evidence" value="ECO:0007669"/>
    <property type="project" value="UniProtKB-SubCell"/>
</dbReference>
<name>A0A9D2UY33_9ACTN</name>
<dbReference type="CDD" id="cd00082">
    <property type="entry name" value="HisKA"/>
    <property type="match status" value="1"/>
</dbReference>
<dbReference type="Gene3D" id="3.30.565.10">
    <property type="entry name" value="Histidine kinase-like ATPase, C-terminal domain"/>
    <property type="match status" value="1"/>
</dbReference>
<comment type="subcellular location">
    <subcellularLocation>
        <location evidence="2">Cell membrane</location>
        <topology evidence="2">Multi-pass membrane protein</topology>
    </subcellularLocation>
</comment>
<dbReference type="SUPFAM" id="SSF47384">
    <property type="entry name" value="Homodimeric domain of signal transducing histidine kinase"/>
    <property type="match status" value="1"/>
</dbReference>
<comment type="caution">
    <text evidence="13">The sequence shown here is derived from an EMBL/GenBank/DDBJ whole genome shotgun (WGS) entry which is preliminary data.</text>
</comment>
<comment type="catalytic activity">
    <reaction evidence="1">
        <text>ATP + protein L-histidine = ADP + protein N-phospho-L-histidine.</text>
        <dbReference type="EC" id="2.7.13.3"/>
    </reaction>
</comment>
<evidence type="ECO:0000256" key="5">
    <source>
        <dbReference type="ARBA" id="ARBA00022553"/>
    </source>
</evidence>
<keyword evidence="6" id="KW-0808">Transferase</keyword>
<evidence type="ECO:0000256" key="6">
    <source>
        <dbReference type="ARBA" id="ARBA00022679"/>
    </source>
</evidence>
<organism evidence="13 14">
    <name type="scientific">Slackia equolifaciens</name>
    <dbReference type="NCBI Taxonomy" id="498718"/>
    <lineage>
        <taxon>Bacteria</taxon>
        <taxon>Bacillati</taxon>
        <taxon>Actinomycetota</taxon>
        <taxon>Coriobacteriia</taxon>
        <taxon>Eggerthellales</taxon>
        <taxon>Eggerthellaceae</taxon>
        <taxon>Slackia</taxon>
    </lineage>
</organism>
<feature type="region of interest" description="Disordered" evidence="10">
    <location>
        <begin position="270"/>
        <end position="291"/>
    </location>
</feature>
<dbReference type="InterPro" id="IPR036097">
    <property type="entry name" value="HisK_dim/P_sf"/>
</dbReference>
<protein>
    <recommendedName>
        <fullName evidence="3">histidine kinase</fullName>
        <ecNumber evidence="3">2.7.13.3</ecNumber>
    </recommendedName>
</protein>
<dbReference type="InterPro" id="IPR050980">
    <property type="entry name" value="2C_sensor_his_kinase"/>
</dbReference>
<dbReference type="SMART" id="SM00388">
    <property type="entry name" value="HisKA"/>
    <property type="match status" value="1"/>
</dbReference>
<accession>A0A9D2UY33</accession>
<feature type="transmembrane region" description="Helical" evidence="11">
    <location>
        <begin position="232"/>
        <end position="255"/>
    </location>
</feature>
<feature type="transmembrane region" description="Helical" evidence="11">
    <location>
        <begin position="21"/>
        <end position="42"/>
    </location>
</feature>
<dbReference type="PANTHER" id="PTHR44936">
    <property type="entry name" value="SENSOR PROTEIN CREC"/>
    <property type="match status" value="1"/>
</dbReference>
<dbReference type="PRINTS" id="PR00344">
    <property type="entry name" value="BCTRLSENSOR"/>
</dbReference>
<evidence type="ECO:0000256" key="7">
    <source>
        <dbReference type="ARBA" id="ARBA00022777"/>
    </source>
</evidence>
<dbReference type="Proteomes" id="UP000786989">
    <property type="component" value="Unassembled WGS sequence"/>
</dbReference>
<dbReference type="InterPro" id="IPR003594">
    <property type="entry name" value="HATPase_dom"/>
</dbReference>
<reference evidence="13" key="1">
    <citation type="journal article" date="2021" name="PeerJ">
        <title>Extensive microbial diversity within the chicken gut microbiome revealed by metagenomics and culture.</title>
        <authorList>
            <person name="Gilroy R."/>
            <person name="Ravi A."/>
            <person name="Getino M."/>
            <person name="Pursley I."/>
            <person name="Horton D.L."/>
            <person name="Alikhan N.F."/>
            <person name="Baker D."/>
            <person name="Gharbi K."/>
            <person name="Hall N."/>
            <person name="Watson M."/>
            <person name="Adriaenssens E.M."/>
            <person name="Foster-Nyarko E."/>
            <person name="Jarju S."/>
            <person name="Secka A."/>
            <person name="Antonio M."/>
            <person name="Oren A."/>
            <person name="Chaudhuri R.R."/>
            <person name="La Ragione R."/>
            <person name="Hildebrand F."/>
            <person name="Pallen M.J."/>
        </authorList>
    </citation>
    <scope>NUCLEOTIDE SEQUENCE</scope>
    <source>
        <strain evidence="13">ChiGjej6B6-11269</strain>
    </source>
</reference>
<evidence type="ECO:0000256" key="2">
    <source>
        <dbReference type="ARBA" id="ARBA00004651"/>
    </source>
</evidence>
<keyword evidence="5" id="KW-0597">Phosphoprotein</keyword>
<evidence type="ECO:0000256" key="8">
    <source>
        <dbReference type="ARBA" id="ARBA00023012"/>
    </source>
</evidence>
<dbReference type="Pfam" id="PF02518">
    <property type="entry name" value="HATPase_c"/>
    <property type="match status" value="1"/>
</dbReference>
<dbReference type="InterPro" id="IPR036890">
    <property type="entry name" value="HATPase_C_sf"/>
</dbReference>
<evidence type="ECO:0000259" key="12">
    <source>
        <dbReference type="PROSITE" id="PS50109"/>
    </source>
</evidence>
<dbReference type="EMBL" id="DYWI01000159">
    <property type="protein sequence ID" value="HJF66085.1"/>
    <property type="molecule type" value="Genomic_DNA"/>
</dbReference>
<keyword evidence="9" id="KW-0843">Virulence</keyword>
<evidence type="ECO:0000256" key="4">
    <source>
        <dbReference type="ARBA" id="ARBA00022475"/>
    </source>
</evidence>
<keyword evidence="11" id="KW-1133">Transmembrane helix</keyword>
<dbReference type="PANTHER" id="PTHR44936:SF9">
    <property type="entry name" value="SENSOR PROTEIN CREC"/>
    <property type="match status" value="1"/>
</dbReference>
<keyword evidence="8" id="KW-0902">Two-component regulatory system</keyword>
<sequence>MALLRDRIRQSARLAASSLTVRLLVCVGVYVTFVAALLFVTFETVDRRVENAFPTMETVLEYESDLQQDRFDALPASITKNCEIAVFDGEGNRLYASDAIIAANVSASDLSLLEDYEGGRGFYDILESEDSAGRPVHTVILCRYDEDTSSVHVEDYCVLDSSLTVVEGGLLGGRQELTEREFNLLKGLFGAGKTIEKTTYETVSGESRTLVLVSPLVTDASYSNAYSKASSLWAVAAAAALAGAAVVAVAVVRIVQRGIHPLDRAIAASRGQRRIGSRRSGEKRRPGGSGTIAAELAPTYDSFNELMGELSSARDENRRIVADVSHDLKTPLTVIRGYAQALYEGRVPPEKQQDYLKALVERSTASADLLDSLLAYASTEHPDYRPNMRREDVCRLVRAFVAHAVPEAERSGGSIDARVPKDALFAQVDELLFRRMLSNLAGNSFAHNPAGTHVEVSCERRGDAVVIAVADTGLGIPGHLRGRAFEAFVTGDDARSSTSGSGTGLGLSIARRCATLMGGALWFADSPREPFATEAIIELPLDEAGAEER</sequence>
<dbReference type="Pfam" id="PF00512">
    <property type="entry name" value="HisKA"/>
    <property type="match status" value="1"/>
</dbReference>
<dbReference type="InterPro" id="IPR003661">
    <property type="entry name" value="HisK_dim/P_dom"/>
</dbReference>
<dbReference type="InterPro" id="IPR005467">
    <property type="entry name" value="His_kinase_dom"/>
</dbReference>
<evidence type="ECO:0000313" key="14">
    <source>
        <dbReference type="Proteomes" id="UP000786989"/>
    </source>
</evidence>
<keyword evidence="4" id="KW-1003">Cell membrane</keyword>
<evidence type="ECO:0000256" key="3">
    <source>
        <dbReference type="ARBA" id="ARBA00012438"/>
    </source>
</evidence>
<dbReference type="SUPFAM" id="SSF55874">
    <property type="entry name" value="ATPase domain of HSP90 chaperone/DNA topoisomerase II/histidine kinase"/>
    <property type="match status" value="1"/>
</dbReference>
<evidence type="ECO:0000256" key="9">
    <source>
        <dbReference type="ARBA" id="ARBA00023026"/>
    </source>
</evidence>
<evidence type="ECO:0000256" key="11">
    <source>
        <dbReference type="SAM" id="Phobius"/>
    </source>
</evidence>
<evidence type="ECO:0000313" key="13">
    <source>
        <dbReference type="EMBL" id="HJF66085.1"/>
    </source>
</evidence>
<proteinExistence type="predicted"/>
<keyword evidence="11" id="KW-0812">Transmembrane</keyword>
<gene>
    <name evidence="13" type="ORF">K8U77_08250</name>
</gene>
<evidence type="ECO:0000256" key="1">
    <source>
        <dbReference type="ARBA" id="ARBA00000085"/>
    </source>
</evidence>
<dbReference type="InterPro" id="IPR004358">
    <property type="entry name" value="Sig_transdc_His_kin-like_C"/>
</dbReference>
<dbReference type="SMART" id="SM00387">
    <property type="entry name" value="HATPase_c"/>
    <property type="match status" value="1"/>
</dbReference>
<evidence type="ECO:0000256" key="10">
    <source>
        <dbReference type="SAM" id="MobiDB-lite"/>
    </source>
</evidence>
<dbReference type="AlphaFoldDB" id="A0A9D2UY33"/>
<keyword evidence="11" id="KW-0472">Membrane</keyword>
<keyword evidence="7 13" id="KW-0418">Kinase</keyword>
<feature type="domain" description="Histidine kinase" evidence="12">
    <location>
        <begin position="323"/>
        <end position="543"/>
    </location>
</feature>
<dbReference type="EC" id="2.7.13.3" evidence="3"/>
<dbReference type="Gene3D" id="1.10.287.130">
    <property type="match status" value="1"/>
</dbReference>